<feature type="active site" description="Proton acceptor" evidence="8">
    <location>
        <position position="233"/>
    </location>
</feature>
<keyword evidence="5 8" id="KW-0418">Kinase</keyword>
<evidence type="ECO:0000256" key="3">
    <source>
        <dbReference type="ARBA" id="ARBA00022679"/>
    </source>
</evidence>
<dbReference type="GO" id="GO:0004856">
    <property type="term" value="F:D-xylulokinase activity"/>
    <property type="evidence" value="ECO:0007669"/>
    <property type="project" value="UniProtKB-UniRule"/>
</dbReference>
<dbReference type="RefSeq" id="WP_211597396.1">
    <property type="nucleotide sequence ID" value="NZ_JAGRQI010000004.1"/>
</dbReference>
<dbReference type="Pfam" id="PF00370">
    <property type="entry name" value="FGGY_N"/>
    <property type="match status" value="1"/>
</dbReference>
<dbReference type="Proteomes" id="UP001230466">
    <property type="component" value="Unassembled WGS sequence"/>
</dbReference>
<keyword evidence="6 8" id="KW-0067">ATP-binding</keyword>
<dbReference type="CDD" id="cd07808">
    <property type="entry name" value="ASKHA_NBD_FGGY_EcXK-like"/>
    <property type="match status" value="1"/>
</dbReference>
<evidence type="ECO:0000256" key="6">
    <source>
        <dbReference type="ARBA" id="ARBA00022840"/>
    </source>
</evidence>
<evidence type="ECO:0000256" key="5">
    <source>
        <dbReference type="ARBA" id="ARBA00022777"/>
    </source>
</evidence>
<evidence type="ECO:0000256" key="2">
    <source>
        <dbReference type="ARBA" id="ARBA00022629"/>
    </source>
</evidence>
<feature type="domain" description="Carbohydrate kinase FGGY C-terminal" evidence="11">
    <location>
        <begin position="249"/>
        <end position="433"/>
    </location>
</feature>
<evidence type="ECO:0000256" key="9">
    <source>
        <dbReference type="RuleBase" id="RU364073"/>
    </source>
</evidence>
<dbReference type="GO" id="GO:0005998">
    <property type="term" value="P:xylulose catabolic process"/>
    <property type="evidence" value="ECO:0007669"/>
    <property type="project" value="UniProtKB-UniRule"/>
</dbReference>
<comment type="catalytic activity">
    <reaction evidence="8 9">
        <text>D-xylulose + ATP = D-xylulose 5-phosphate + ADP + H(+)</text>
        <dbReference type="Rhea" id="RHEA:10964"/>
        <dbReference type="ChEBI" id="CHEBI:15378"/>
        <dbReference type="ChEBI" id="CHEBI:17140"/>
        <dbReference type="ChEBI" id="CHEBI:30616"/>
        <dbReference type="ChEBI" id="CHEBI:57737"/>
        <dbReference type="ChEBI" id="CHEBI:456216"/>
        <dbReference type="EC" id="2.7.1.17"/>
    </reaction>
</comment>
<dbReference type="PROSITE" id="PS00933">
    <property type="entry name" value="FGGY_KINASES_1"/>
    <property type="match status" value="1"/>
</dbReference>
<reference evidence="12" key="1">
    <citation type="journal article" date="2023" name="Front. Microbiol.">
        <title>Phylogeography and host specificity of Pasteurellaceae pathogenic to sea-farmed fish in the north-east Atlantic.</title>
        <authorList>
            <person name="Gulla S."/>
            <person name="Colquhoun D.J."/>
            <person name="Olsen A.B."/>
            <person name="Spilsberg B."/>
            <person name="Lagesen K."/>
            <person name="Aakesson C.P."/>
            <person name="Strom S."/>
            <person name="Manji F."/>
            <person name="Birkbeck T.H."/>
            <person name="Nilsen H.K."/>
        </authorList>
    </citation>
    <scope>NUCLEOTIDE SEQUENCE</scope>
    <source>
        <strain evidence="12">VIB1234</strain>
    </source>
</reference>
<dbReference type="EMBL" id="JASAYJ010000004">
    <property type="protein sequence ID" value="MDP8186651.1"/>
    <property type="molecule type" value="Genomic_DNA"/>
</dbReference>
<keyword evidence="3 8" id="KW-0808">Transferase</keyword>
<evidence type="ECO:0000259" key="11">
    <source>
        <dbReference type="Pfam" id="PF02782"/>
    </source>
</evidence>
<dbReference type="InterPro" id="IPR043129">
    <property type="entry name" value="ATPase_NBD"/>
</dbReference>
<keyword evidence="7 8" id="KW-0119">Carbohydrate metabolism</keyword>
<dbReference type="EC" id="2.7.1.17" evidence="8 9"/>
<accession>A0AAW8CN16</accession>
<evidence type="ECO:0000256" key="1">
    <source>
        <dbReference type="ARBA" id="ARBA00009156"/>
    </source>
</evidence>
<dbReference type="InterPro" id="IPR050406">
    <property type="entry name" value="FGGY_Carb_Kinase"/>
</dbReference>
<feature type="binding site" evidence="8">
    <location>
        <begin position="77"/>
        <end position="78"/>
    </location>
    <ligand>
        <name>substrate</name>
    </ligand>
</feature>
<feature type="domain" description="Carbohydrate kinase FGGY N-terminal" evidence="10">
    <location>
        <begin position="1"/>
        <end position="240"/>
    </location>
</feature>
<dbReference type="AlphaFoldDB" id="A0AAW8CN16"/>
<evidence type="ECO:0000313" key="13">
    <source>
        <dbReference type="Proteomes" id="UP001230466"/>
    </source>
</evidence>
<sequence length="481" mass="53034">MYIGIDLGTSGVKVFLLDEEQNIIATSHRSLSISRPQPLWSEQNPDDWWQATHQAMLELSTKHNLSSVKAIGLTGQMHGATLLDKNNKILSPAILWNDGRSAAECKELELAVKNSCDITGNLMMPGFTAPKLKWVQKNQPEIFDRIAKVLLPKDYLRLMMTGEYASDMSDAAGTMWLDVGKREWNRDMLNACGLDLSNMPTLFEGNQITGILNKHIAQSWKMKEVPVIAGGGDNAAGAVGIGLHKSGQAMLSLGTSGVYFVVTDKFTCNPHKAVHSFCHVLPNRWHLMSVILSAASAVDWVQKITNIQDIQLLFKQIEQESMSDLLFLPYLSGERTPHNDPYAKGVFWGLDHNTNPISLAKAVVEGVSFALSEGIDVLHETGVKAESIALIGGGAKSHYWRQLLADITGKTLEYRTGGDVGPALGAAKLAQIALNPNEDVANLCQPLNLETIYEPNINNHNLYQEKKEKYIALYQSLKQFN</sequence>
<dbReference type="PIRSF" id="PIRSF000538">
    <property type="entry name" value="GlpK"/>
    <property type="match status" value="1"/>
</dbReference>
<comment type="function">
    <text evidence="8">Catalyzes the phosphorylation of D-xylulose to D-xylulose 5-phosphate.</text>
</comment>
<dbReference type="InterPro" id="IPR000577">
    <property type="entry name" value="Carb_kinase_FGGY"/>
</dbReference>
<name>A0AAW8CN16_9PAST</name>
<evidence type="ECO:0000256" key="7">
    <source>
        <dbReference type="ARBA" id="ARBA00023277"/>
    </source>
</evidence>
<dbReference type="SUPFAM" id="SSF53067">
    <property type="entry name" value="Actin-like ATPase domain"/>
    <property type="match status" value="2"/>
</dbReference>
<comment type="similarity">
    <text evidence="1 8 9">Belongs to the FGGY kinase family.</text>
</comment>
<dbReference type="PANTHER" id="PTHR43095:SF6">
    <property type="entry name" value="XYLULOSE KINASE"/>
    <property type="match status" value="1"/>
</dbReference>
<keyword evidence="2 8" id="KW-0859">Xylose metabolism</keyword>
<proteinExistence type="inferred from homology"/>
<protein>
    <recommendedName>
        <fullName evidence="8 9">Xylulose kinase</fullName>
        <shortName evidence="8 9">Xylulokinase</shortName>
        <ecNumber evidence="8 9">2.7.1.17</ecNumber>
    </recommendedName>
</protein>
<dbReference type="GO" id="GO:0042732">
    <property type="term" value="P:D-xylose metabolic process"/>
    <property type="evidence" value="ECO:0007669"/>
    <property type="project" value="UniProtKB-KW"/>
</dbReference>
<gene>
    <name evidence="8 9 12" type="primary">xylB</name>
    <name evidence="12" type="ORF">QJU78_02500</name>
</gene>
<evidence type="ECO:0000256" key="4">
    <source>
        <dbReference type="ARBA" id="ARBA00022741"/>
    </source>
</evidence>
<dbReference type="PANTHER" id="PTHR43095">
    <property type="entry name" value="SUGAR KINASE"/>
    <property type="match status" value="1"/>
</dbReference>
<evidence type="ECO:0000313" key="12">
    <source>
        <dbReference type="EMBL" id="MDP8186651.1"/>
    </source>
</evidence>
<comment type="caution">
    <text evidence="12">The sequence shown here is derived from an EMBL/GenBank/DDBJ whole genome shotgun (WGS) entry which is preliminary data.</text>
</comment>
<dbReference type="InterPro" id="IPR018483">
    <property type="entry name" value="Carb_kinase_FGGY_CS"/>
</dbReference>
<keyword evidence="4 8" id="KW-0547">Nucleotide-binding</keyword>
<dbReference type="Pfam" id="PF02782">
    <property type="entry name" value="FGGY_C"/>
    <property type="match status" value="1"/>
</dbReference>
<dbReference type="HAMAP" id="MF_02220">
    <property type="entry name" value="XylB"/>
    <property type="match status" value="1"/>
</dbReference>
<organism evidence="12 13">
    <name type="scientific">Pasteurella atlantica</name>
    <dbReference type="NCBI Taxonomy" id="2827233"/>
    <lineage>
        <taxon>Bacteria</taxon>
        <taxon>Pseudomonadati</taxon>
        <taxon>Pseudomonadota</taxon>
        <taxon>Gammaproteobacteria</taxon>
        <taxon>Pasteurellales</taxon>
        <taxon>Pasteurellaceae</taxon>
        <taxon>Pasteurella</taxon>
    </lineage>
</organism>
<dbReference type="Gene3D" id="3.30.420.40">
    <property type="match status" value="2"/>
</dbReference>
<dbReference type="NCBIfam" id="TIGR01312">
    <property type="entry name" value="XylB"/>
    <property type="match status" value="1"/>
</dbReference>
<dbReference type="InterPro" id="IPR018484">
    <property type="entry name" value="FGGY_N"/>
</dbReference>
<evidence type="ECO:0000256" key="8">
    <source>
        <dbReference type="HAMAP-Rule" id="MF_02220"/>
    </source>
</evidence>
<evidence type="ECO:0000259" key="10">
    <source>
        <dbReference type="Pfam" id="PF00370"/>
    </source>
</evidence>
<dbReference type="InterPro" id="IPR006000">
    <property type="entry name" value="Xylulokinase"/>
</dbReference>
<dbReference type="GO" id="GO:0005524">
    <property type="term" value="F:ATP binding"/>
    <property type="evidence" value="ECO:0007669"/>
    <property type="project" value="UniProtKB-UniRule"/>
</dbReference>
<dbReference type="InterPro" id="IPR018485">
    <property type="entry name" value="FGGY_C"/>
</dbReference>
<feature type="site" description="Important for activity" evidence="8">
    <location>
        <position position="6"/>
    </location>
</feature>